<dbReference type="AlphaFoldDB" id="A0A6M3Y5H0"/>
<name>A0A6M3Y5H0_9ZZZZ</name>
<accession>A0A6M3Y5H0</accession>
<sequence length="151" mass="17541">MQEMTEEDMEKILAIFPAQVELQYSDLHTEIADCVAIGQRVRADRLTVQLVAKLCEDHNMEFLCKGNSLRRVKEDDLFSAVGPRIKSDRLTPLGRWKNQLPKKTVDSIIRVKDNIDTAKLYIAYTEEDPRLLYFICRTAGLDYYVQLAEWE</sequence>
<proteinExistence type="predicted"/>
<dbReference type="EMBL" id="MT145200">
    <property type="protein sequence ID" value="QJI05430.1"/>
    <property type="molecule type" value="Genomic_DNA"/>
</dbReference>
<gene>
    <name evidence="1" type="ORF">MM415B04053_0003</name>
</gene>
<organism evidence="1">
    <name type="scientific">viral metagenome</name>
    <dbReference type="NCBI Taxonomy" id="1070528"/>
    <lineage>
        <taxon>unclassified sequences</taxon>
        <taxon>metagenomes</taxon>
        <taxon>organismal metagenomes</taxon>
    </lineage>
</organism>
<reference evidence="1" key="1">
    <citation type="submission" date="2020-03" db="EMBL/GenBank/DDBJ databases">
        <title>The deep terrestrial virosphere.</title>
        <authorList>
            <person name="Holmfeldt K."/>
            <person name="Nilsson E."/>
            <person name="Simone D."/>
            <person name="Lopez-Fernandez M."/>
            <person name="Wu X."/>
            <person name="de Brujin I."/>
            <person name="Lundin D."/>
            <person name="Andersson A."/>
            <person name="Bertilsson S."/>
            <person name="Dopson M."/>
        </authorList>
    </citation>
    <scope>NUCLEOTIDE SEQUENCE</scope>
    <source>
        <strain evidence="1">MM415B04053</strain>
    </source>
</reference>
<evidence type="ECO:0000313" key="1">
    <source>
        <dbReference type="EMBL" id="QJI05430.1"/>
    </source>
</evidence>
<protein>
    <submittedName>
        <fullName evidence="1">Uncharacterized protein</fullName>
    </submittedName>
</protein>